<protein>
    <submittedName>
        <fullName evidence="1">Uncharacterized protein</fullName>
    </submittedName>
</protein>
<keyword evidence="2" id="KW-1185">Reference proteome</keyword>
<dbReference type="OrthoDB" id="6156427at2759"/>
<proteinExistence type="predicted"/>
<name>A0A4Y2KXI1_ARAVE</name>
<organism evidence="1 2">
    <name type="scientific">Araneus ventricosus</name>
    <name type="common">Orbweaver spider</name>
    <name type="synonym">Epeira ventricosa</name>
    <dbReference type="NCBI Taxonomy" id="182803"/>
    <lineage>
        <taxon>Eukaryota</taxon>
        <taxon>Metazoa</taxon>
        <taxon>Ecdysozoa</taxon>
        <taxon>Arthropoda</taxon>
        <taxon>Chelicerata</taxon>
        <taxon>Arachnida</taxon>
        <taxon>Araneae</taxon>
        <taxon>Araneomorphae</taxon>
        <taxon>Entelegynae</taxon>
        <taxon>Araneoidea</taxon>
        <taxon>Araneidae</taxon>
        <taxon>Araneus</taxon>
    </lineage>
</organism>
<reference evidence="1 2" key="1">
    <citation type="journal article" date="2019" name="Sci. Rep.">
        <title>Orb-weaving spider Araneus ventricosus genome elucidates the spidroin gene catalogue.</title>
        <authorList>
            <person name="Kono N."/>
            <person name="Nakamura H."/>
            <person name="Ohtoshi R."/>
            <person name="Moran D.A.P."/>
            <person name="Shinohara A."/>
            <person name="Yoshida Y."/>
            <person name="Fujiwara M."/>
            <person name="Mori M."/>
            <person name="Tomita M."/>
            <person name="Arakawa K."/>
        </authorList>
    </citation>
    <scope>NUCLEOTIDE SEQUENCE [LARGE SCALE GENOMIC DNA]</scope>
</reference>
<dbReference type="EMBL" id="BGPR01005025">
    <property type="protein sequence ID" value="GBN06056.1"/>
    <property type="molecule type" value="Genomic_DNA"/>
</dbReference>
<evidence type="ECO:0000313" key="1">
    <source>
        <dbReference type="EMBL" id="GBN06056.1"/>
    </source>
</evidence>
<evidence type="ECO:0000313" key="2">
    <source>
        <dbReference type="Proteomes" id="UP000499080"/>
    </source>
</evidence>
<comment type="caution">
    <text evidence="1">The sequence shown here is derived from an EMBL/GenBank/DDBJ whole genome shotgun (WGS) entry which is preliminary data.</text>
</comment>
<accession>A0A4Y2KXI1</accession>
<sequence>MSIRGFTSKVKVHDELIPINSDTIFRKISLLKRSDAEFQKYFEFELAPFPLSLFDEGGLQQAKAYKYVCVKFQKESLVVEQAEENADYLLIKSALEIEKRSQCVLVVAEDIDLLVIMAASTNSENIFFLKLRRGKAEEALYFAATLNIAPHIRDNILFLPAFSDCDTTSALFMLGKKKFINVLNFNKL</sequence>
<gene>
    <name evidence="1" type="ORF">AVEN_141318_1</name>
</gene>
<dbReference type="Proteomes" id="UP000499080">
    <property type="component" value="Unassembled WGS sequence"/>
</dbReference>
<dbReference type="AlphaFoldDB" id="A0A4Y2KXI1"/>